<evidence type="ECO:0000313" key="10">
    <source>
        <dbReference type="Proteomes" id="UP000291485"/>
    </source>
</evidence>
<dbReference type="InterPro" id="IPR006118">
    <property type="entry name" value="Recombinase_CS"/>
</dbReference>
<gene>
    <name evidence="9" type="ORF">EZ449_20760</name>
</gene>
<dbReference type="PANTHER" id="PTHR30461">
    <property type="entry name" value="DNA-INVERTASE FROM LAMBDOID PROPHAGE"/>
    <property type="match status" value="1"/>
</dbReference>
<evidence type="ECO:0000256" key="5">
    <source>
        <dbReference type="ARBA" id="ARBA00023172"/>
    </source>
</evidence>
<dbReference type="PROSITE" id="PS51736">
    <property type="entry name" value="RECOMBINASES_3"/>
    <property type="match status" value="1"/>
</dbReference>
<dbReference type="SMART" id="SM00857">
    <property type="entry name" value="Resolvase"/>
    <property type="match status" value="1"/>
</dbReference>
<name>A0A4R0NMI2_9SPHI</name>
<dbReference type="Gene3D" id="3.40.50.1390">
    <property type="entry name" value="Resolvase, N-terminal catalytic domain"/>
    <property type="match status" value="1"/>
</dbReference>
<evidence type="ECO:0000313" key="9">
    <source>
        <dbReference type="EMBL" id="TCD00285.1"/>
    </source>
</evidence>
<dbReference type="PROSITE" id="PS00398">
    <property type="entry name" value="RECOMBINASES_2"/>
    <property type="match status" value="1"/>
</dbReference>
<dbReference type="Proteomes" id="UP000291485">
    <property type="component" value="Unassembled WGS sequence"/>
</dbReference>
<sequence>MKIGYARVSTADQNLDLQFNALTDYGCTTIYQEKISGKNTDRPELKNLLATLRKGDQVVVWKLDRLGRSLRDLVDLVALFNEKGVNFVSLHDHIDTTTATGRFTFNIFASLAEFEREIIRERTKAGLVAARARGKKGGRPSGLSPEKLQLAIIALDLHDTGKYSILEISKRLQIPIATCYRYIKIVKESKV</sequence>
<feature type="active site" description="O-(5'-phospho-DNA)-serine intermediate" evidence="6 7">
    <location>
        <position position="9"/>
    </location>
</feature>
<organism evidence="9 10">
    <name type="scientific">Pedobacter frigidisoli</name>
    <dbReference type="NCBI Taxonomy" id="2530455"/>
    <lineage>
        <taxon>Bacteria</taxon>
        <taxon>Pseudomonadati</taxon>
        <taxon>Bacteroidota</taxon>
        <taxon>Sphingobacteriia</taxon>
        <taxon>Sphingobacteriales</taxon>
        <taxon>Sphingobacteriaceae</taxon>
        <taxon>Pedobacter</taxon>
    </lineage>
</organism>
<keyword evidence="3" id="KW-0230">DNA invertase</keyword>
<dbReference type="GO" id="GO:0000150">
    <property type="term" value="F:DNA strand exchange activity"/>
    <property type="evidence" value="ECO:0007669"/>
    <property type="project" value="UniProtKB-KW"/>
</dbReference>
<protein>
    <submittedName>
        <fullName evidence="9">Recombinase family protein</fullName>
    </submittedName>
</protein>
<keyword evidence="4" id="KW-0238">DNA-binding</keyword>
<evidence type="ECO:0000256" key="7">
    <source>
        <dbReference type="PROSITE-ProRule" id="PRU10137"/>
    </source>
</evidence>
<evidence type="ECO:0000256" key="6">
    <source>
        <dbReference type="PIRSR" id="PIRSR606118-50"/>
    </source>
</evidence>
<dbReference type="GO" id="GO:0003677">
    <property type="term" value="F:DNA binding"/>
    <property type="evidence" value="ECO:0007669"/>
    <property type="project" value="UniProtKB-KW"/>
</dbReference>
<dbReference type="RefSeq" id="WP_131562540.1">
    <property type="nucleotide sequence ID" value="NZ_SJSN01000024.1"/>
</dbReference>
<dbReference type="OrthoDB" id="9797501at2"/>
<keyword evidence="10" id="KW-1185">Reference proteome</keyword>
<dbReference type="AlphaFoldDB" id="A0A4R0NMI2"/>
<accession>A0A4R0NMI2</accession>
<dbReference type="PROSITE" id="PS00397">
    <property type="entry name" value="RECOMBINASES_1"/>
    <property type="match status" value="1"/>
</dbReference>
<dbReference type="InterPro" id="IPR036162">
    <property type="entry name" value="Resolvase-like_N_sf"/>
</dbReference>
<evidence type="ECO:0000256" key="1">
    <source>
        <dbReference type="ARBA" id="ARBA00009913"/>
    </source>
</evidence>
<dbReference type="InterPro" id="IPR006119">
    <property type="entry name" value="Resolv_N"/>
</dbReference>
<proteinExistence type="inferred from homology"/>
<evidence type="ECO:0000259" key="8">
    <source>
        <dbReference type="PROSITE" id="PS51736"/>
    </source>
</evidence>
<comment type="similarity">
    <text evidence="1">Belongs to the site-specific recombinase resolvase family.</text>
</comment>
<evidence type="ECO:0000256" key="4">
    <source>
        <dbReference type="ARBA" id="ARBA00023125"/>
    </source>
</evidence>
<reference evidence="9 10" key="1">
    <citation type="submission" date="2019-02" db="EMBL/GenBank/DDBJ databases">
        <title>Pedobacter sp. RP-3-11 sp. nov., isolated from Arctic soil.</title>
        <authorList>
            <person name="Dahal R.H."/>
        </authorList>
    </citation>
    <scope>NUCLEOTIDE SEQUENCE [LARGE SCALE GENOMIC DNA]</scope>
    <source>
        <strain evidence="9 10">RP-3-11</strain>
    </source>
</reference>
<keyword evidence="5" id="KW-0233">DNA recombination</keyword>
<dbReference type="SUPFAM" id="SSF53041">
    <property type="entry name" value="Resolvase-like"/>
    <property type="match status" value="1"/>
</dbReference>
<dbReference type="GO" id="GO:0015074">
    <property type="term" value="P:DNA integration"/>
    <property type="evidence" value="ECO:0007669"/>
    <property type="project" value="UniProtKB-KW"/>
</dbReference>
<dbReference type="FunFam" id="3.40.50.1390:FF:000001">
    <property type="entry name" value="DNA recombinase"/>
    <property type="match status" value="1"/>
</dbReference>
<dbReference type="Pfam" id="PF00239">
    <property type="entry name" value="Resolvase"/>
    <property type="match status" value="1"/>
</dbReference>
<dbReference type="PANTHER" id="PTHR30461:SF2">
    <property type="entry name" value="SERINE RECOMBINASE PINE-RELATED"/>
    <property type="match status" value="1"/>
</dbReference>
<evidence type="ECO:0000256" key="2">
    <source>
        <dbReference type="ARBA" id="ARBA00022908"/>
    </source>
</evidence>
<feature type="domain" description="Resolvase/invertase-type recombinase catalytic" evidence="8">
    <location>
        <begin position="1"/>
        <end position="134"/>
    </location>
</feature>
<comment type="caution">
    <text evidence="9">The sequence shown here is derived from an EMBL/GenBank/DDBJ whole genome shotgun (WGS) entry which is preliminary data.</text>
</comment>
<dbReference type="InterPro" id="IPR050639">
    <property type="entry name" value="SSR_resolvase"/>
</dbReference>
<evidence type="ECO:0000256" key="3">
    <source>
        <dbReference type="ARBA" id="ARBA00023100"/>
    </source>
</evidence>
<dbReference type="EMBL" id="SJSN01000024">
    <property type="protein sequence ID" value="TCD00285.1"/>
    <property type="molecule type" value="Genomic_DNA"/>
</dbReference>
<keyword evidence="2" id="KW-0229">DNA integration</keyword>
<dbReference type="CDD" id="cd03768">
    <property type="entry name" value="SR_ResInv"/>
    <property type="match status" value="1"/>
</dbReference>